<dbReference type="RefSeq" id="WP_243659051.1">
    <property type="nucleotide sequence ID" value="NZ_SLXQ01000008.1"/>
</dbReference>
<dbReference type="Pfam" id="PF07690">
    <property type="entry name" value="MFS_1"/>
    <property type="match status" value="1"/>
</dbReference>
<feature type="transmembrane region" description="Helical" evidence="7">
    <location>
        <begin position="50"/>
        <end position="67"/>
    </location>
</feature>
<feature type="transmembrane region" description="Helical" evidence="7">
    <location>
        <begin position="298"/>
        <end position="322"/>
    </location>
</feature>
<feature type="transmembrane region" description="Helical" evidence="7">
    <location>
        <begin position="413"/>
        <end position="433"/>
    </location>
</feature>
<organism evidence="9 10">
    <name type="scientific">Tamaricihabitans halophyticus</name>
    <dbReference type="NCBI Taxonomy" id="1262583"/>
    <lineage>
        <taxon>Bacteria</taxon>
        <taxon>Bacillati</taxon>
        <taxon>Actinomycetota</taxon>
        <taxon>Actinomycetes</taxon>
        <taxon>Pseudonocardiales</taxon>
        <taxon>Pseudonocardiaceae</taxon>
        <taxon>Tamaricihabitans</taxon>
    </lineage>
</organism>
<dbReference type="CDD" id="cd17321">
    <property type="entry name" value="MFS_MMR_MDR_like"/>
    <property type="match status" value="1"/>
</dbReference>
<protein>
    <submittedName>
        <fullName evidence="9">EmrB/QacA subfamily drug resistance transporter</fullName>
    </submittedName>
</protein>
<dbReference type="EMBL" id="SLXQ01000008">
    <property type="protein sequence ID" value="TCP50086.1"/>
    <property type="molecule type" value="Genomic_DNA"/>
</dbReference>
<feature type="domain" description="Major facilitator superfamily (MFS) profile" evidence="8">
    <location>
        <begin position="13"/>
        <end position="462"/>
    </location>
</feature>
<dbReference type="PROSITE" id="PS50850">
    <property type="entry name" value="MFS"/>
    <property type="match status" value="1"/>
</dbReference>
<feature type="transmembrane region" description="Helical" evidence="7">
    <location>
        <begin position="334"/>
        <end position="352"/>
    </location>
</feature>
<evidence type="ECO:0000259" key="8">
    <source>
        <dbReference type="PROSITE" id="PS50850"/>
    </source>
</evidence>
<feature type="transmembrane region" description="Helical" evidence="7">
    <location>
        <begin position="12"/>
        <end position="35"/>
    </location>
</feature>
<feature type="transmembrane region" description="Helical" evidence="7">
    <location>
        <begin position="165"/>
        <end position="187"/>
    </location>
</feature>
<feature type="transmembrane region" description="Helical" evidence="7">
    <location>
        <begin position="112"/>
        <end position="129"/>
    </location>
</feature>
<evidence type="ECO:0000256" key="2">
    <source>
        <dbReference type="ARBA" id="ARBA00022448"/>
    </source>
</evidence>
<proteinExistence type="predicted"/>
<evidence type="ECO:0000256" key="4">
    <source>
        <dbReference type="ARBA" id="ARBA00022692"/>
    </source>
</evidence>
<keyword evidence="5 7" id="KW-1133">Transmembrane helix</keyword>
<keyword evidence="3" id="KW-1003">Cell membrane</keyword>
<feature type="transmembrane region" description="Helical" evidence="7">
    <location>
        <begin position="136"/>
        <end position="159"/>
    </location>
</feature>
<keyword evidence="6 7" id="KW-0472">Membrane</keyword>
<feature type="transmembrane region" description="Helical" evidence="7">
    <location>
        <begin position="199"/>
        <end position="221"/>
    </location>
</feature>
<evidence type="ECO:0000256" key="6">
    <source>
        <dbReference type="ARBA" id="ARBA00023136"/>
    </source>
</evidence>
<keyword evidence="10" id="KW-1185">Reference proteome</keyword>
<dbReference type="InterPro" id="IPR001958">
    <property type="entry name" value="Tet-R_TetA/multi-R_MdtG-like"/>
</dbReference>
<comment type="subcellular location">
    <subcellularLocation>
        <location evidence="1">Cell membrane</location>
        <topology evidence="1">Multi-pass membrane protein</topology>
    </subcellularLocation>
</comment>
<evidence type="ECO:0000256" key="5">
    <source>
        <dbReference type="ARBA" id="ARBA00022989"/>
    </source>
</evidence>
<reference evidence="9 10" key="1">
    <citation type="submission" date="2019-03" db="EMBL/GenBank/DDBJ databases">
        <title>Genomic Encyclopedia of Type Strains, Phase IV (KMG-IV): sequencing the most valuable type-strain genomes for metagenomic binning, comparative biology and taxonomic classification.</title>
        <authorList>
            <person name="Goeker M."/>
        </authorList>
    </citation>
    <scope>NUCLEOTIDE SEQUENCE [LARGE SCALE GENOMIC DNA]</scope>
    <source>
        <strain evidence="9 10">DSM 45765</strain>
    </source>
</reference>
<keyword evidence="2" id="KW-0813">Transport</keyword>
<evidence type="ECO:0000256" key="3">
    <source>
        <dbReference type="ARBA" id="ARBA00022475"/>
    </source>
</evidence>
<gene>
    <name evidence="9" type="ORF">EV191_108175</name>
</gene>
<dbReference type="AlphaFoldDB" id="A0A4V2STB1"/>
<name>A0A4V2STB1_9PSEU</name>
<comment type="caution">
    <text evidence="9">The sequence shown here is derived from an EMBL/GenBank/DDBJ whole genome shotgun (WGS) entry which is preliminary data.</text>
</comment>
<feature type="transmembrane region" description="Helical" evidence="7">
    <location>
        <begin position="358"/>
        <end position="377"/>
    </location>
</feature>
<keyword evidence="4 7" id="KW-0812">Transmembrane</keyword>
<dbReference type="SUPFAM" id="SSF103473">
    <property type="entry name" value="MFS general substrate transporter"/>
    <property type="match status" value="1"/>
</dbReference>
<evidence type="ECO:0000256" key="1">
    <source>
        <dbReference type="ARBA" id="ARBA00004651"/>
    </source>
</evidence>
<feature type="transmembrane region" description="Helical" evidence="7">
    <location>
        <begin position="79"/>
        <end position="106"/>
    </location>
</feature>
<dbReference type="PANTHER" id="PTHR42718">
    <property type="entry name" value="MAJOR FACILITATOR SUPERFAMILY MULTIDRUG TRANSPORTER MFSC"/>
    <property type="match status" value="1"/>
</dbReference>
<dbReference type="Gene3D" id="1.20.1720.10">
    <property type="entry name" value="Multidrug resistance protein D"/>
    <property type="match status" value="1"/>
</dbReference>
<dbReference type="PRINTS" id="PR01035">
    <property type="entry name" value="TCRTETA"/>
</dbReference>
<evidence type="ECO:0000313" key="9">
    <source>
        <dbReference type="EMBL" id="TCP50086.1"/>
    </source>
</evidence>
<accession>A0A4V2STB1</accession>
<dbReference type="Proteomes" id="UP000294911">
    <property type="component" value="Unassembled WGS sequence"/>
</dbReference>
<dbReference type="InterPro" id="IPR020846">
    <property type="entry name" value="MFS_dom"/>
</dbReference>
<dbReference type="GO" id="GO:0005886">
    <property type="term" value="C:plasma membrane"/>
    <property type="evidence" value="ECO:0007669"/>
    <property type="project" value="UniProtKB-SubCell"/>
</dbReference>
<feature type="transmembrane region" description="Helical" evidence="7">
    <location>
        <begin position="268"/>
        <end position="292"/>
    </location>
</feature>
<evidence type="ECO:0000256" key="7">
    <source>
        <dbReference type="SAM" id="Phobius"/>
    </source>
</evidence>
<dbReference type="GO" id="GO:0022857">
    <property type="term" value="F:transmembrane transporter activity"/>
    <property type="evidence" value="ECO:0007669"/>
    <property type="project" value="InterPro"/>
</dbReference>
<dbReference type="PANTHER" id="PTHR42718:SF46">
    <property type="entry name" value="BLR6921 PROTEIN"/>
    <property type="match status" value="1"/>
</dbReference>
<evidence type="ECO:0000313" key="10">
    <source>
        <dbReference type="Proteomes" id="UP000294911"/>
    </source>
</evidence>
<dbReference type="Gene3D" id="1.20.1250.20">
    <property type="entry name" value="MFS general substrate transporter like domains"/>
    <property type="match status" value="1"/>
</dbReference>
<sequence length="469" mass="47915">MIQGQLTARRWGALAVLGMAQLMVVLDATIVNIALPSAQRGLGMSDADRQWVITAYALAFGGLLLLGGRVCDLLGRRQALVIALLGFAAASVVGGAAASGGVLVAARALQGVFAALLAPAALALLNTIFSRPDERALAFGVYGALSGAGATVGLLAGGVLTEFLSWRWCLYVNVPIAVLALLAARWTMPKVVRDPKVRIDSLGAVLGCGGLVLLVYALGIAEHGDWLNPWLLFLFGLGVVLLGLFGWRQRLAANPLLPPRILADRDRAGALLAVLLSNVAQFGFFLFVTYYVQDVLGYSPVVAGLSFLPLAGGIVIGSSVLARRLLPRIGARGVLVPGLLSTALGMGWLVTLQPESGYLVPLLPAQILIGVGLGCAMMSAMSTATARVAEEDAGVAAASVNAAQQIGGSMGTALLNSIAISVAAAGTGPDAVVHGYTTAIAVAAGILVLAALVVAGMLPRTRAAEHVAG</sequence>
<dbReference type="InterPro" id="IPR011701">
    <property type="entry name" value="MFS"/>
</dbReference>
<dbReference type="InterPro" id="IPR036259">
    <property type="entry name" value="MFS_trans_sf"/>
</dbReference>
<feature type="transmembrane region" description="Helical" evidence="7">
    <location>
        <begin position="439"/>
        <end position="458"/>
    </location>
</feature>
<feature type="transmembrane region" description="Helical" evidence="7">
    <location>
        <begin position="227"/>
        <end position="247"/>
    </location>
</feature>